<evidence type="ECO:0000256" key="1">
    <source>
        <dbReference type="SAM" id="SignalP"/>
    </source>
</evidence>
<feature type="chain" id="PRO_5043935424" evidence="1">
    <location>
        <begin position="22"/>
        <end position="172"/>
    </location>
</feature>
<evidence type="ECO:0000259" key="2">
    <source>
        <dbReference type="Pfam" id="PF13474"/>
    </source>
</evidence>
<dbReference type="RefSeq" id="WP_192027742.1">
    <property type="nucleotide sequence ID" value="NZ_JACYTR010000002.1"/>
</dbReference>
<keyword evidence="4" id="KW-1185">Reference proteome</keyword>
<proteinExistence type="predicted"/>
<dbReference type="Gene3D" id="3.10.450.50">
    <property type="match status" value="1"/>
</dbReference>
<sequence>MNLRITSLALALALTASTAWGHGDEKHKPSQVEPGRETAGAVLSVAAEAEDAVAALERFSAALSADDLSAAGAELDPSVLILESGGAERTRDEYLGGHAKHDAEFLKAAHTTLQRRVAQASGDLVWVGSESEIHASRGDKMLMISSTETAVLRKTAQGWKIVHIHWSSRAQK</sequence>
<name>A0AAW3ZEM1_9GAMM</name>
<dbReference type="AlphaFoldDB" id="A0AAW3ZEM1"/>
<evidence type="ECO:0000313" key="4">
    <source>
        <dbReference type="Proteomes" id="UP000613768"/>
    </source>
</evidence>
<dbReference type="Proteomes" id="UP000613768">
    <property type="component" value="Unassembled WGS sequence"/>
</dbReference>
<comment type="caution">
    <text evidence="3">The sequence shown here is derived from an EMBL/GenBank/DDBJ whole genome shotgun (WGS) entry which is preliminary data.</text>
</comment>
<evidence type="ECO:0000313" key="3">
    <source>
        <dbReference type="EMBL" id="MBD8524393.1"/>
    </source>
</evidence>
<feature type="signal peptide" evidence="1">
    <location>
        <begin position="1"/>
        <end position="21"/>
    </location>
</feature>
<gene>
    <name evidence="3" type="ORF">IFO71_01445</name>
</gene>
<protein>
    <submittedName>
        <fullName evidence="3">Nuclear transport factor 2 family protein</fullName>
    </submittedName>
</protein>
<dbReference type="InterPro" id="IPR037401">
    <property type="entry name" value="SnoaL-like"/>
</dbReference>
<organism evidence="3 4">
    <name type="scientific">Pseudomarimonas arenosa</name>
    <dbReference type="NCBI Taxonomy" id="2774145"/>
    <lineage>
        <taxon>Bacteria</taxon>
        <taxon>Pseudomonadati</taxon>
        <taxon>Pseudomonadota</taxon>
        <taxon>Gammaproteobacteria</taxon>
        <taxon>Lysobacterales</taxon>
        <taxon>Lysobacteraceae</taxon>
        <taxon>Pseudomarimonas</taxon>
    </lineage>
</organism>
<keyword evidence="1" id="KW-0732">Signal</keyword>
<dbReference type="EMBL" id="JACYTR010000002">
    <property type="protein sequence ID" value="MBD8524393.1"/>
    <property type="molecule type" value="Genomic_DNA"/>
</dbReference>
<feature type="domain" description="SnoaL-like" evidence="2">
    <location>
        <begin position="54"/>
        <end position="168"/>
    </location>
</feature>
<dbReference type="SUPFAM" id="SSF54427">
    <property type="entry name" value="NTF2-like"/>
    <property type="match status" value="1"/>
</dbReference>
<accession>A0AAW3ZEM1</accession>
<reference evidence="3 4" key="1">
    <citation type="submission" date="2020-09" db="EMBL/GenBank/DDBJ databases">
        <title>Pseudoxanthomonas sp. CAU 1598 isolated from sand of Yaerae Beach.</title>
        <authorList>
            <person name="Kim W."/>
        </authorList>
    </citation>
    <scope>NUCLEOTIDE SEQUENCE [LARGE SCALE GENOMIC DNA]</scope>
    <source>
        <strain evidence="3 4">CAU 1598</strain>
    </source>
</reference>
<dbReference type="Pfam" id="PF13474">
    <property type="entry name" value="SnoaL_3"/>
    <property type="match status" value="1"/>
</dbReference>
<dbReference type="InterPro" id="IPR032710">
    <property type="entry name" value="NTF2-like_dom_sf"/>
</dbReference>